<dbReference type="GO" id="GO:0051539">
    <property type="term" value="F:4 iron, 4 sulfur cluster binding"/>
    <property type="evidence" value="ECO:0007669"/>
    <property type="project" value="UniProtKB-KW"/>
</dbReference>
<dbReference type="SFLD" id="SFLDS00029">
    <property type="entry name" value="Radical_SAM"/>
    <property type="match status" value="1"/>
</dbReference>
<evidence type="ECO:0000256" key="3">
    <source>
        <dbReference type="ARBA" id="ARBA00022691"/>
    </source>
</evidence>
<dbReference type="CDD" id="cd01335">
    <property type="entry name" value="Radical_SAM"/>
    <property type="match status" value="1"/>
</dbReference>
<dbReference type="EMBL" id="UOGI01000377">
    <property type="protein sequence ID" value="VAX34724.1"/>
    <property type="molecule type" value="Genomic_DNA"/>
</dbReference>
<dbReference type="GO" id="GO:0046872">
    <property type="term" value="F:metal ion binding"/>
    <property type="evidence" value="ECO:0007669"/>
    <property type="project" value="UniProtKB-KW"/>
</dbReference>
<evidence type="ECO:0000256" key="6">
    <source>
        <dbReference type="ARBA" id="ARBA00023014"/>
    </source>
</evidence>
<dbReference type="Gene3D" id="3.20.20.70">
    <property type="entry name" value="Aldolase class I"/>
    <property type="match status" value="1"/>
</dbReference>
<dbReference type="InterPro" id="IPR022563">
    <property type="entry name" value="DUF3463"/>
</dbReference>
<proteinExistence type="predicted"/>
<evidence type="ECO:0000259" key="7">
    <source>
        <dbReference type="PROSITE" id="PS51918"/>
    </source>
</evidence>
<dbReference type="AlphaFoldDB" id="A0A3B1DFD5"/>
<evidence type="ECO:0000256" key="5">
    <source>
        <dbReference type="ARBA" id="ARBA00023004"/>
    </source>
</evidence>
<dbReference type="PANTHER" id="PTHR11228:SF7">
    <property type="entry name" value="PQQA PEPTIDE CYCLASE"/>
    <property type="match status" value="1"/>
</dbReference>
<gene>
    <name evidence="8" type="ORF">MNBD_NITROSPIRAE03-1682</name>
</gene>
<evidence type="ECO:0000256" key="2">
    <source>
        <dbReference type="ARBA" id="ARBA00022485"/>
    </source>
</evidence>
<keyword evidence="3" id="KW-0949">S-adenosyl-L-methionine</keyword>
<evidence type="ECO:0000256" key="4">
    <source>
        <dbReference type="ARBA" id="ARBA00022723"/>
    </source>
</evidence>
<dbReference type="PANTHER" id="PTHR11228">
    <property type="entry name" value="RADICAL SAM DOMAIN PROTEIN"/>
    <property type="match status" value="1"/>
</dbReference>
<keyword evidence="5" id="KW-0408">Iron</keyword>
<dbReference type="InterPro" id="IPR017200">
    <property type="entry name" value="PqqE-like"/>
</dbReference>
<dbReference type="SFLD" id="SFLDG01067">
    <property type="entry name" value="SPASM/twitch_domain_containing"/>
    <property type="match status" value="1"/>
</dbReference>
<comment type="cofactor">
    <cofactor evidence="1">
        <name>[4Fe-4S] cluster</name>
        <dbReference type="ChEBI" id="CHEBI:49883"/>
    </cofactor>
</comment>
<dbReference type="PIRSF" id="PIRSF037420">
    <property type="entry name" value="PQQ_syn_pqqE"/>
    <property type="match status" value="1"/>
</dbReference>
<dbReference type="SUPFAM" id="SSF102114">
    <property type="entry name" value="Radical SAM enzymes"/>
    <property type="match status" value="1"/>
</dbReference>
<dbReference type="Pfam" id="PF04055">
    <property type="entry name" value="Radical_SAM"/>
    <property type="match status" value="1"/>
</dbReference>
<dbReference type="PROSITE" id="PS51918">
    <property type="entry name" value="RADICAL_SAM"/>
    <property type="match status" value="1"/>
</dbReference>
<organism evidence="8">
    <name type="scientific">hydrothermal vent metagenome</name>
    <dbReference type="NCBI Taxonomy" id="652676"/>
    <lineage>
        <taxon>unclassified sequences</taxon>
        <taxon>metagenomes</taxon>
        <taxon>ecological metagenomes</taxon>
    </lineage>
</organism>
<accession>A0A3B1DFD5</accession>
<keyword evidence="2" id="KW-0004">4Fe-4S</keyword>
<feature type="domain" description="Radical SAM core" evidence="7">
    <location>
        <begin position="16"/>
        <end position="236"/>
    </location>
</feature>
<dbReference type="GO" id="GO:0003824">
    <property type="term" value="F:catalytic activity"/>
    <property type="evidence" value="ECO:0007669"/>
    <property type="project" value="InterPro"/>
</dbReference>
<dbReference type="InterPro" id="IPR058240">
    <property type="entry name" value="rSAM_sf"/>
</dbReference>
<dbReference type="InterPro" id="IPR050377">
    <property type="entry name" value="Radical_SAM_PqqE_MftC-like"/>
</dbReference>
<dbReference type="InterPro" id="IPR007197">
    <property type="entry name" value="rSAM"/>
</dbReference>
<reference evidence="8" key="1">
    <citation type="submission" date="2018-06" db="EMBL/GenBank/DDBJ databases">
        <authorList>
            <person name="Zhirakovskaya E."/>
        </authorList>
    </citation>
    <scope>NUCLEOTIDE SEQUENCE</scope>
</reference>
<dbReference type="InterPro" id="IPR013785">
    <property type="entry name" value="Aldolase_TIM"/>
</dbReference>
<keyword evidence="6" id="KW-0411">Iron-sulfur</keyword>
<evidence type="ECO:0000256" key="1">
    <source>
        <dbReference type="ARBA" id="ARBA00001966"/>
    </source>
</evidence>
<sequence length="343" mass="39121">MLKKPLRMANAAIRFNLSKKRNLIKVGHRITHKCNYKCSYCSLWGDNIKELDTSQVLDLVDQIADMGCVIYAISGGEPLIRKDLPEILKRIKKRGMMAKVATNGSLVTKRIDEICDYVDMMSFSFDTMNADVPEEVGIIKILDDTVIEGIKAAVAKVPYVSLNVVLTRLSTKEIENIVEYGSKLGIKTFTFFPLITHFHYKTLEELEKSYDEIYGGIENYRNAVLKIRELRDKGYPVTMSNMMLDAMYTFKMPKMKCISGYLSCGISPDGRLGTCYEFFKECTGSFHDKSFKELWEELGNNLSVVDNCKGCLLHCYFEPNVIFSANPRPLLSYGKRYIRSLLK</sequence>
<dbReference type="Pfam" id="PF11946">
    <property type="entry name" value="DUF3463"/>
    <property type="match status" value="1"/>
</dbReference>
<evidence type="ECO:0000313" key="8">
    <source>
        <dbReference type="EMBL" id="VAX34724.1"/>
    </source>
</evidence>
<keyword evidence="4" id="KW-0479">Metal-binding</keyword>
<protein>
    <recommendedName>
        <fullName evidence="7">Radical SAM core domain-containing protein</fullName>
    </recommendedName>
</protein>
<name>A0A3B1DFD5_9ZZZZ</name>